<protein>
    <submittedName>
        <fullName evidence="1">Uncharacterized protein</fullName>
    </submittedName>
</protein>
<comment type="caution">
    <text evidence="1">The sequence shown here is derived from an EMBL/GenBank/DDBJ whole genome shotgun (WGS) entry which is preliminary data.</text>
</comment>
<name>A0A3S0PIJ4_9GAMM</name>
<proteinExistence type="predicted"/>
<organism evidence="1 2">
    <name type="scientific">Dyella dinghuensis</name>
    <dbReference type="NCBI Taxonomy" id="1920169"/>
    <lineage>
        <taxon>Bacteria</taxon>
        <taxon>Pseudomonadati</taxon>
        <taxon>Pseudomonadota</taxon>
        <taxon>Gammaproteobacteria</taxon>
        <taxon>Lysobacterales</taxon>
        <taxon>Rhodanobacteraceae</taxon>
        <taxon>Dyella</taxon>
    </lineage>
</organism>
<evidence type="ECO:0000313" key="2">
    <source>
        <dbReference type="Proteomes" id="UP000267077"/>
    </source>
</evidence>
<dbReference type="AlphaFoldDB" id="A0A3S0PIJ4"/>
<accession>A0A3S0PIJ4</accession>
<reference evidence="1 2" key="1">
    <citation type="submission" date="2018-12" db="EMBL/GenBank/DDBJ databases">
        <title>Dyella dinghuensis sp. nov. DHOA06 and Dyella choica sp. nov. 4M-K27, isolated from forest soil.</title>
        <authorList>
            <person name="Qiu L.-H."/>
            <person name="Gao Z.-H."/>
        </authorList>
    </citation>
    <scope>NUCLEOTIDE SEQUENCE [LARGE SCALE GENOMIC DNA]</scope>
    <source>
        <strain evidence="1 2">DHOA06</strain>
    </source>
</reference>
<evidence type="ECO:0000313" key="1">
    <source>
        <dbReference type="EMBL" id="RUL66484.1"/>
    </source>
</evidence>
<dbReference type="OrthoDB" id="5952573at2"/>
<sequence length="136" mass="15369">MTTPIATNAQPSDEDRARAVHFRDAIADMLDPLLVEGRLREGLANRESVEALIAMHRDGMLAGHQWDEHHPFFVANPALKVWQANNLARARAFGEEFADADKWSPDGRHYLFVGRDKLALVGLEARCKDLRQRLTL</sequence>
<gene>
    <name evidence="1" type="ORF">EKH79_01240</name>
</gene>
<dbReference type="EMBL" id="RYZR01000002">
    <property type="protein sequence ID" value="RUL66484.1"/>
    <property type="molecule type" value="Genomic_DNA"/>
</dbReference>
<dbReference type="RefSeq" id="WP_126671981.1">
    <property type="nucleotide sequence ID" value="NZ_RYZR01000002.1"/>
</dbReference>
<dbReference type="Proteomes" id="UP000267077">
    <property type="component" value="Unassembled WGS sequence"/>
</dbReference>
<keyword evidence="2" id="KW-1185">Reference proteome</keyword>